<evidence type="ECO:0000313" key="1">
    <source>
        <dbReference type="EMBL" id="WAR13568.1"/>
    </source>
</evidence>
<evidence type="ECO:0000313" key="2">
    <source>
        <dbReference type="Proteomes" id="UP001164746"/>
    </source>
</evidence>
<protein>
    <recommendedName>
        <fullName evidence="3">YqaJ viral recombinase domain-containing protein</fullName>
    </recommendedName>
</protein>
<evidence type="ECO:0008006" key="3">
    <source>
        <dbReference type="Google" id="ProtNLM"/>
    </source>
</evidence>
<gene>
    <name evidence="1" type="ORF">MAR_027748</name>
</gene>
<dbReference type="Proteomes" id="UP001164746">
    <property type="component" value="Chromosome 8"/>
</dbReference>
<organism evidence="1 2">
    <name type="scientific">Mya arenaria</name>
    <name type="common">Soft-shell clam</name>
    <dbReference type="NCBI Taxonomy" id="6604"/>
    <lineage>
        <taxon>Eukaryota</taxon>
        <taxon>Metazoa</taxon>
        <taxon>Spiralia</taxon>
        <taxon>Lophotrochozoa</taxon>
        <taxon>Mollusca</taxon>
        <taxon>Bivalvia</taxon>
        <taxon>Autobranchia</taxon>
        <taxon>Heteroconchia</taxon>
        <taxon>Euheterodonta</taxon>
        <taxon>Imparidentia</taxon>
        <taxon>Neoheterodontei</taxon>
        <taxon>Myida</taxon>
        <taxon>Myoidea</taxon>
        <taxon>Myidae</taxon>
        <taxon>Mya</taxon>
    </lineage>
</organism>
<sequence>MTPILIGSPDGSVRRKGSEIEKQKIIAVIELKCPVLDCLAEIEVLEVDQLIYVSWRYDISTVFVVKGNKQLFEKAYGIAKQLYLTETSKRPTKVQE</sequence>
<dbReference type="EMBL" id="CP111019">
    <property type="protein sequence ID" value="WAR13568.1"/>
    <property type="molecule type" value="Genomic_DNA"/>
</dbReference>
<accession>A0ABY7EYH0</accession>
<proteinExistence type="predicted"/>
<name>A0ABY7EYH0_MYAAR</name>
<keyword evidence="2" id="KW-1185">Reference proteome</keyword>
<reference evidence="1" key="1">
    <citation type="submission" date="2022-11" db="EMBL/GenBank/DDBJ databases">
        <title>Centuries of genome instability and evolution in soft-shell clam transmissible cancer (bioRxiv).</title>
        <authorList>
            <person name="Hart S.F.M."/>
            <person name="Yonemitsu M.A."/>
            <person name="Giersch R.M."/>
            <person name="Beal B.F."/>
            <person name="Arriagada G."/>
            <person name="Davis B.W."/>
            <person name="Ostrander E.A."/>
            <person name="Goff S.P."/>
            <person name="Metzger M.J."/>
        </authorList>
    </citation>
    <scope>NUCLEOTIDE SEQUENCE</scope>
    <source>
        <strain evidence="1">MELC-2E11</strain>
        <tissue evidence="1">Siphon/mantle</tissue>
    </source>
</reference>